<evidence type="ECO:0000313" key="2">
    <source>
        <dbReference type="Proteomes" id="UP000184315"/>
    </source>
</evidence>
<gene>
    <name evidence="1" type="ORF">PL921480056</name>
</gene>
<evidence type="ECO:0000313" key="1">
    <source>
        <dbReference type="EMBL" id="CUR35946.1"/>
    </source>
</evidence>
<dbReference type="GO" id="GO:0004519">
    <property type="term" value="F:endonuclease activity"/>
    <property type="evidence" value="ECO:0007669"/>
    <property type="project" value="UniProtKB-KW"/>
</dbReference>
<accession>A0A1J1LV63</accession>
<reference evidence="2" key="1">
    <citation type="submission" date="2015-10" db="EMBL/GenBank/DDBJ databases">
        <authorList>
            <person name="Regsiter A."/>
            <person name="william w."/>
        </authorList>
    </citation>
    <scope>NUCLEOTIDE SEQUENCE [LARGE SCALE GENOMIC DNA]</scope>
</reference>
<dbReference type="EMBL" id="CZDF01000188">
    <property type="protein sequence ID" value="CUR35946.1"/>
    <property type="molecule type" value="Genomic_DNA"/>
</dbReference>
<dbReference type="AlphaFoldDB" id="A0A1J1LV63"/>
<dbReference type="Proteomes" id="UP000184315">
    <property type="component" value="Unassembled WGS sequence"/>
</dbReference>
<organism evidence="1 2">
    <name type="scientific">Planktothrix tepida PCC 9214</name>
    <dbReference type="NCBI Taxonomy" id="671072"/>
    <lineage>
        <taxon>Bacteria</taxon>
        <taxon>Bacillati</taxon>
        <taxon>Cyanobacteriota</taxon>
        <taxon>Cyanophyceae</taxon>
        <taxon>Oscillatoriophycideae</taxon>
        <taxon>Oscillatoriales</taxon>
        <taxon>Microcoleaceae</taxon>
        <taxon>Planktothrix</taxon>
    </lineage>
</organism>
<sequence>MNPESAESLKSKLKSGSSQSKVFDLLSDQKWHCRNCEGKKVASNQYAGGGGIQGLERGNRSGRPGLVIETKREICQVCQKITIWDRWTGETREANASANLPPKLVKRILEIYNYIDVIENRQRLPHELVIDHRFPMERWGKSEPNHDVNMSETEIRNKFQLLKKDSSGNHNLLKSRSCEKCIETGNRGTPLGLEFWYFGNEKWPDNIPQSGSEAEEGCVGCGWYNFEAWRTALNATLKQVESQNFLE</sequence>
<name>A0A1J1LV63_9CYAN</name>
<protein>
    <submittedName>
        <fullName evidence="1">Putative restriction endonuclease</fullName>
    </submittedName>
</protein>
<keyword evidence="2" id="KW-1185">Reference proteome</keyword>
<dbReference type="OrthoDB" id="517669at2"/>
<keyword evidence="1" id="KW-0378">Hydrolase</keyword>
<keyword evidence="1" id="KW-0255">Endonuclease</keyword>
<proteinExistence type="predicted"/>
<dbReference type="STRING" id="671072.PL921480056"/>
<keyword evidence="1" id="KW-0540">Nuclease</keyword>
<dbReference type="RefSeq" id="WP_072717079.1">
    <property type="nucleotide sequence ID" value="NZ_LN889764.1"/>
</dbReference>